<reference evidence="3" key="1">
    <citation type="submission" date="2023-12" db="EMBL/GenBank/DDBJ databases">
        <title>Genome assembly of Anisodus tanguticus.</title>
        <authorList>
            <person name="Wang Y.-J."/>
        </authorList>
    </citation>
    <scope>NUCLEOTIDE SEQUENCE</scope>
    <source>
        <strain evidence="3">KB-2021</strain>
        <tissue evidence="3">Leaf</tissue>
    </source>
</reference>
<feature type="compositionally biased region" description="Pro residues" evidence="1">
    <location>
        <begin position="67"/>
        <end position="79"/>
    </location>
</feature>
<dbReference type="AlphaFoldDB" id="A0AAE1RTN1"/>
<feature type="compositionally biased region" description="Low complexity" evidence="1">
    <location>
        <begin position="80"/>
        <end position="91"/>
    </location>
</feature>
<dbReference type="PANTHER" id="PTHR37702">
    <property type="entry name" value="PROLINE-RICH FAMILY PROTEIN"/>
    <property type="match status" value="1"/>
</dbReference>
<feature type="region of interest" description="Disordered" evidence="1">
    <location>
        <begin position="67"/>
        <end position="109"/>
    </location>
</feature>
<gene>
    <name evidence="3" type="ORF">RND71_022817</name>
</gene>
<dbReference type="EMBL" id="JAVYJV010000012">
    <property type="protein sequence ID" value="KAK4357207.1"/>
    <property type="molecule type" value="Genomic_DNA"/>
</dbReference>
<evidence type="ECO:0000313" key="3">
    <source>
        <dbReference type="EMBL" id="KAK4357207.1"/>
    </source>
</evidence>
<evidence type="ECO:0000256" key="1">
    <source>
        <dbReference type="SAM" id="MobiDB-lite"/>
    </source>
</evidence>
<feature type="signal peptide" evidence="2">
    <location>
        <begin position="1"/>
        <end position="29"/>
    </location>
</feature>
<accession>A0AAE1RTN1</accession>
<evidence type="ECO:0000256" key="2">
    <source>
        <dbReference type="SAM" id="SignalP"/>
    </source>
</evidence>
<evidence type="ECO:0000313" key="4">
    <source>
        <dbReference type="Proteomes" id="UP001291623"/>
    </source>
</evidence>
<dbReference type="PANTHER" id="PTHR37702:SF17">
    <property type="entry name" value="TRANSMEMBRANE PROTEIN"/>
    <property type="match status" value="1"/>
</dbReference>
<comment type="caution">
    <text evidence="3">The sequence shown here is derived from an EMBL/GenBank/DDBJ whole genome shotgun (WGS) entry which is preliminary data.</text>
</comment>
<keyword evidence="2" id="KW-0732">Signal</keyword>
<sequence length="164" mass="17812">MEGLLHFQFLVFSSLILLLLSLNVKSTHAMSTITAMARDQISCTLCSSCDNPCQPIFSPPPLPLSCPSPPLPPPPPAPAPSSDLPLSPSYGSDGGSGGDGNYYYPPTDPSVYPTPPPPNPIVPYYPFYYYNQPSFNRVISKSVQLKNHSFMSSLILVMAIFLFL</sequence>
<name>A0AAE1RTN1_9SOLA</name>
<organism evidence="3 4">
    <name type="scientific">Anisodus tanguticus</name>
    <dbReference type="NCBI Taxonomy" id="243964"/>
    <lineage>
        <taxon>Eukaryota</taxon>
        <taxon>Viridiplantae</taxon>
        <taxon>Streptophyta</taxon>
        <taxon>Embryophyta</taxon>
        <taxon>Tracheophyta</taxon>
        <taxon>Spermatophyta</taxon>
        <taxon>Magnoliopsida</taxon>
        <taxon>eudicotyledons</taxon>
        <taxon>Gunneridae</taxon>
        <taxon>Pentapetalae</taxon>
        <taxon>asterids</taxon>
        <taxon>lamiids</taxon>
        <taxon>Solanales</taxon>
        <taxon>Solanaceae</taxon>
        <taxon>Solanoideae</taxon>
        <taxon>Hyoscyameae</taxon>
        <taxon>Anisodus</taxon>
    </lineage>
</organism>
<proteinExistence type="predicted"/>
<protein>
    <submittedName>
        <fullName evidence="3">Uncharacterized protein</fullName>
    </submittedName>
</protein>
<keyword evidence="4" id="KW-1185">Reference proteome</keyword>
<dbReference type="Proteomes" id="UP001291623">
    <property type="component" value="Unassembled WGS sequence"/>
</dbReference>
<feature type="chain" id="PRO_5041970851" evidence="2">
    <location>
        <begin position="30"/>
        <end position="164"/>
    </location>
</feature>